<keyword evidence="6 10" id="KW-0547">Nucleotide-binding</keyword>
<reference evidence="12 13" key="2">
    <citation type="submission" date="2018-03" db="EMBL/GenBank/DDBJ databases">
        <authorList>
            <person name="Keele B.F."/>
        </authorList>
    </citation>
    <scope>NUCLEOTIDE SEQUENCE [LARGE SCALE GENOMIC DNA]</scope>
    <source>
        <strain evidence="12 13">D13</strain>
    </source>
</reference>
<dbReference type="UniPathway" id="UPA00142">
    <property type="reaction ID" value="UER00210"/>
</dbReference>
<name>A0A2P1PTP1_9GAMM</name>
<sequence length="316" mass="34798">MTQSLGVLMDPIEHIKPYKDSTFAMLLEAARRGYQLLYSTENSLGFAAEGPYAHWQTLQVVDQKTGFFQLGTPVRMPLSSLDVLLLRKDPPVNQTFLHDLLWAELPTTKRPIMVNDPGALLHCNEKLYALHFPELCPPSLVSRNAGDLKAFVAEQGDVVLKPIDGMAGRSIFRVKAGDPNLNVILETLLQQGKEFALAQRYLPEIKDGDKRILLIDGEPAPYCLARIPQGDDFRGNLARGGKGVAQPITDRDREIAAAVAPDLRRRGLIFVGLDVIGSHLTEINVTSPTCIREIDAQTGSNIAGLLFDAIAQRQQP</sequence>
<dbReference type="Gene3D" id="3.40.50.20">
    <property type="match status" value="1"/>
</dbReference>
<comment type="similarity">
    <text evidence="10">Belongs to the prokaryotic GSH synthase family.</text>
</comment>
<dbReference type="GO" id="GO:0004363">
    <property type="term" value="F:glutathione synthase activity"/>
    <property type="evidence" value="ECO:0007669"/>
    <property type="project" value="UniProtKB-UniRule"/>
</dbReference>
<dbReference type="InterPro" id="IPR016185">
    <property type="entry name" value="PreATP-grasp_dom_sf"/>
</dbReference>
<keyword evidence="9" id="KW-0464">Manganese</keyword>
<organism evidence="12 13">
    <name type="scientific">Ahniella affigens</name>
    <dbReference type="NCBI Taxonomy" id="2021234"/>
    <lineage>
        <taxon>Bacteria</taxon>
        <taxon>Pseudomonadati</taxon>
        <taxon>Pseudomonadota</taxon>
        <taxon>Gammaproteobacteria</taxon>
        <taxon>Lysobacterales</taxon>
        <taxon>Rhodanobacteraceae</taxon>
        <taxon>Ahniella</taxon>
    </lineage>
</organism>
<dbReference type="Gene3D" id="3.30.1490.20">
    <property type="entry name" value="ATP-grasp fold, A domain"/>
    <property type="match status" value="1"/>
</dbReference>
<dbReference type="GO" id="GO:0005524">
    <property type="term" value="F:ATP binding"/>
    <property type="evidence" value="ECO:0007669"/>
    <property type="project" value="UniProtKB-UniRule"/>
</dbReference>
<keyword evidence="7 10" id="KW-0067">ATP-binding</keyword>
<dbReference type="Proteomes" id="UP000241074">
    <property type="component" value="Chromosome"/>
</dbReference>
<comment type="pathway">
    <text evidence="10">Sulfur metabolism; glutathione biosynthesis; glutathione from L-cysteine and L-glutamate: step 2/2.</text>
</comment>
<dbReference type="Gene3D" id="3.30.470.20">
    <property type="entry name" value="ATP-grasp fold, B domain"/>
    <property type="match status" value="1"/>
</dbReference>
<comment type="cofactor">
    <cofactor evidence="1">
        <name>Mn(2+)</name>
        <dbReference type="ChEBI" id="CHEBI:29035"/>
    </cofactor>
</comment>
<evidence type="ECO:0000256" key="10">
    <source>
        <dbReference type="HAMAP-Rule" id="MF_00162"/>
    </source>
</evidence>
<dbReference type="InterPro" id="IPR006284">
    <property type="entry name" value="Glut_synth_pro"/>
</dbReference>
<dbReference type="PANTHER" id="PTHR21621">
    <property type="entry name" value="RIBOSOMAL PROTEIN S6 MODIFICATION PROTEIN"/>
    <property type="match status" value="1"/>
</dbReference>
<dbReference type="GO" id="GO:0005737">
    <property type="term" value="C:cytoplasm"/>
    <property type="evidence" value="ECO:0007669"/>
    <property type="project" value="TreeGrafter"/>
</dbReference>
<dbReference type="NCBIfam" id="TIGR01380">
    <property type="entry name" value="glut_syn"/>
    <property type="match status" value="1"/>
</dbReference>
<feature type="domain" description="ATP-grasp" evidence="11">
    <location>
        <begin position="126"/>
        <end position="311"/>
    </location>
</feature>
<dbReference type="OrthoDB" id="9785415at2"/>
<comment type="cofactor">
    <cofactor evidence="2">
        <name>Mg(2+)</name>
        <dbReference type="ChEBI" id="CHEBI:18420"/>
    </cofactor>
</comment>
<evidence type="ECO:0000256" key="5">
    <source>
        <dbReference type="ARBA" id="ARBA00022723"/>
    </source>
</evidence>
<dbReference type="Pfam" id="PF02951">
    <property type="entry name" value="GSH-S_N"/>
    <property type="match status" value="1"/>
</dbReference>
<dbReference type="Pfam" id="PF02955">
    <property type="entry name" value="GSH-S_ATP"/>
    <property type="match status" value="1"/>
</dbReference>
<dbReference type="KEGG" id="xba:C7S18_13900"/>
<dbReference type="NCBIfam" id="NF003573">
    <property type="entry name" value="PRK05246.1"/>
    <property type="match status" value="1"/>
</dbReference>
<reference evidence="12 13" key="1">
    <citation type="submission" date="2018-03" db="EMBL/GenBank/DDBJ databases">
        <title>Ahniella affigens gen. nov., sp. nov., a gammaproteobacterium isolated from sandy soil near a stream.</title>
        <authorList>
            <person name="Ko Y."/>
            <person name="Kim J.-H."/>
        </authorList>
    </citation>
    <scope>NUCLEOTIDE SEQUENCE [LARGE SCALE GENOMIC DNA]</scope>
    <source>
        <strain evidence="12 13">D13</strain>
    </source>
</reference>
<dbReference type="AlphaFoldDB" id="A0A2P1PTP1"/>
<evidence type="ECO:0000256" key="3">
    <source>
        <dbReference type="ARBA" id="ARBA00022598"/>
    </source>
</evidence>
<dbReference type="InterPro" id="IPR004215">
    <property type="entry name" value="GSHS_N"/>
</dbReference>
<keyword evidence="3 10" id="KW-0436">Ligase</keyword>
<evidence type="ECO:0000256" key="8">
    <source>
        <dbReference type="ARBA" id="ARBA00022842"/>
    </source>
</evidence>
<accession>A0A2P1PTP1</accession>
<evidence type="ECO:0000313" key="12">
    <source>
        <dbReference type="EMBL" id="AVP98217.1"/>
    </source>
</evidence>
<dbReference type="EMBL" id="CP027860">
    <property type="protein sequence ID" value="AVP98217.1"/>
    <property type="molecule type" value="Genomic_DNA"/>
</dbReference>
<proteinExistence type="inferred from homology"/>
<evidence type="ECO:0000256" key="6">
    <source>
        <dbReference type="ARBA" id="ARBA00022741"/>
    </source>
</evidence>
<evidence type="ECO:0000256" key="7">
    <source>
        <dbReference type="ARBA" id="ARBA00022840"/>
    </source>
</evidence>
<dbReference type="InterPro" id="IPR011761">
    <property type="entry name" value="ATP-grasp"/>
</dbReference>
<keyword evidence="5" id="KW-0479">Metal-binding</keyword>
<dbReference type="InterPro" id="IPR004218">
    <property type="entry name" value="GSHS_ATP-bd"/>
</dbReference>
<dbReference type="RefSeq" id="WP_106892137.1">
    <property type="nucleotide sequence ID" value="NZ_CP027860.1"/>
</dbReference>
<evidence type="ECO:0000313" key="13">
    <source>
        <dbReference type="Proteomes" id="UP000241074"/>
    </source>
</evidence>
<dbReference type="FunFam" id="3.30.470.20:FF:000010">
    <property type="entry name" value="Glutathione synthetase"/>
    <property type="match status" value="1"/>
</dbReference>
<keyword evidence="4 10" id="KW-0317">Glutathione biosynthesis</keyword>
<dbReference type="HAMAP" id="MF_00162">
    <property type="entry name" value="GSH_S"/>
    <property type="match status" value="1"/>
</dbReference>
<comment type="catalytic activity">
    <reaction evidence="10">
        <text>gamma-L-glutamyl-L-cysteine + glycine + ATP = glutathione + ADP + phosphate + H(+)</text>
        <dbReference type="Rhea" id="RHEA:13557"/>
        <dbReference type="ChEBI" id="CHEBI:15378"/>
        <dbReference type="ChEBI" id="CHEBI:30616"/>
        <dbReference type="ChEBI" id="CHEBI:43474"/>
        <dbReference type="ChEBI" id="CHEBI:57305"/>
        <dbReference type="ChEBI" id="CHEBI:57925"/>
        <dbReference type="ChEBI" id="CHEBI:58173"/>
        <dbReference type="ChEBI" id="CHEBI:456216"/>
        <dbReference type="EC" id="6.3.2.3"/>
    </reaction>
</comment>
<keyword evidence="8" id="KW-0460">Magnesium</keyword>
<evidence type="ECO:0000259" key="11">
    <source>
        <dbReference type="PROSITE" id="PS50975"/>
    </source>
</evidence>
<evidence type="ECO:0000256" key="1">
    <source>
        <dbReference type="ARBA" id="ARBA00001936"/>
    </source>
</evidence>
<dbReference type="PROSITE" id="PS50975">
    <property type="entry name" value="ATP_GRASP"/>
    <property type="match status" value="1"/>
</dbReference>
<dbReference type="SUPFAM" id="SSF52440">
    <property type="entry name" value="PreATP-grasp domain"/>
    <property type="match status" value="1"/>
</dbReference>
<gene>
    <name evidence="10" type="primary">gshB</name>
    <name evidence="12" type="ORF">C7S18_13900</name>
</gene>
<keyword evidence="13" id="KW-1185">Reference proteome</keyword>
<dbReference type="GO" id="GO:0046872">
    <property type="term" value="F:metal ion binding"/>
    <property type="evidence" value="ECO:0007669"/>
    <property type="project" value="UniProtKB-KW"/>
</dbReference>
<dbReference type="FunFam" id="3.30.1490.20:FF:000009">
    <property type="entry name" value="Glutathione synthetase"/>
    <property type="match status" value="1"/>
</dbReference>
<dbReference type="PANTHER" id="PTHR21621:SF4">
    <property type="entry name" value="GLUTATHIONE SYNTHETASE"/>
    <property type="match status" value="1"/>
</dbReference>
<evidence type="ECO:0000256" key="9">
    <source>
        <dbReference type="ARBA" id="ARBA00023211"/>
    </source>
</evidence>
<evidence type="ECO:0000256" key="2">
    <source>
        <dbReference type="ARBA" id="ARBA00001946"/>
    </source>
</evidence>
<dbReference type="EC" id="6.3.2.3" evidence="10"/>
<dbReference type="SUPFAM" id="SSF56059">
    <property type="entry name" value="Glutathione synthetase ATP-binding domain-like"/>
    <property type="match status" value="1"/>
</dbReference>
<evidence type="ECO:0000256" key="4">
    <source>
        <dbReference type="ARBA" id="ARBA00022684"/>
    </source>
</evidence>
<protein>
    <recommendedName>
        <fullName evidence="10">Glutathione synthetase</fullName>
        <ecNumber evidence="10">6.3.2.3</ecNumber>
    </recommendedName>
    <alternativeName>
        <fullName evidence="10">GSH synthetase</fullName>
        <shortName evidence="10">GSH-S</shortName>
        <shortName evidence="10">GSHase</shortName>
    </alternativeName>
    <alternativeName>
        <fullName evidence="10">Glutathione synthase</fullName>
    </alternativeName>
</protein>
<dbReference type="InterPro" id="IPR013815">
    <property type="entry name" value="ATP_grasp_subdomain_1"/>
</dbReference>